<feature type="transmembrane region" description="Helical" evidence="1">
    <location>
        <begin position="51"/>
        <end position="68"/>
    </location>
</feature>
<dbReference type="EMBL" id="HBGJ01023966">
    <property type="protein sequence ID" value="CAD9256930.1"/>
    <property type="molecule type" value="Transcribed_RNA"/>
</dbReference>
<name>A0A6U4GSJ7_9STRA</name>
<keyword evidence="1" id="KW-0812">Transmembrane</keyword>
<keyword evidence="1" id="KW-0472">Membrane</keyword>
<dbReference type="AlphaFoldDB" id="A0A6U4GSJ7"/>
<sequence>MTSLLDHNVTVEEGGLKGIMGSVGSSLKKAKDFGLKQFARGAAMAAVTRPYVWWGAMVGVFVFMPLVFEGQREAEVLKEEQVMIKVLREEGFSSNQIAQMGYSSAVAPSVLEK</sequence>
<organism evidence="3">
    <name type="scientific">Phaeomonas parva</name>
    <dbReference type="NCBI Taxonomy" id="124430"/>
    <lineage>
        <taxon>Eukaryota</taxon>
        <taxon>Sar</taxon>
        <taxon>Stramenopiles</taxon>
        <taxon>Ochrophyta</taxon>
        <taxon>Pinguiophyceae</taxon>
        <taxon>Pinguiochrysidales</taxon>
        <taxon>Pinguiochrysidaceae</taxon>
        <taxon>Phaeomonas</taxon>
    </lineage>
</organism>
<evidence type="ECO:0000313" key="2">
    <source>
        <dbReference type="EMBL" id="CAD9256929.1"/>
    </source>
</evidence>
<accession>A0A6U4GSJ7</accession>
<evidence type="ECO:0000313" key="3">
    <source>
        <dbReference type="EMBL" id="CAD9256930.1"/>
    </source>
</evidence>
<proteinExistence type="predicted"/>
<reference evidence="3" key="1">
    <citation type="submission" date="2021-01" db="EMBL/GenBank/DDBJ databases">
        <authorList>
            <person name="Corre E."/>
            <person name="Pelletier E."/>
            <person name="Niang G."/>
            <person name="Scheremetjew M."/>
            <person name="Finn R."/>
            <person name="Kale V."/>
            <person name="Holt S."/>
            <person name="Cochrane G."/>
            <person name="Meng A."/>
            <person name="Brown T."/>
            <person name="Cohen L."/>
        </authorList>
    </citation>
    <scope>NUCLEOTIDE SEQUENCE</scope>
    <source>
        <strain evidence="3">CCMP2877</strain>
    </source>
</reference>
<keyword evidence="1" id="KW-1133">Transmembrane helix</keyword>
<evidence type="ECO:0000256" key="1">
    <source>
        <dbReference type="SAM" id="Phobius"/>
    </source>
</evidence>
<gene>
    <name evidence="2" type="ORF">PPAR1163_LOCUS15300</name>
    <name evidence="3" type="ORF">PPAR1163_LOCUS15301</name>
</gene>
<dbReference type="EMBL" id="HBGJ01023965">
    <property type="protein sequence ID" value="CAD9256929.1"/>
    <property type="molecule type" value="Transcribed_RNA"/>
</dbReference>
<protein>
    <submittedName>
        <fullName evidence="3">Uncharacterized protein</fullName>
    </submittedName>
</protein>